<dbReference type="InterPro" id="IPR036770">
    <property type="entry name" value="Ankyrin_rpt-contain_sf"/>
</dbReference>
<dbReference type="AlphaFoldDB" id="A0A084R1J9"/>
<dbReference type="Pfam" id="PF00023">
    <property type="entry name" value="Ank"/>
    <property type="match status" value="1"/>
</dbReference>
<keyword evidence="2" id="KW-1185">Reference proteome</keyword>
<sequence length="160" mass="17088">MAPEINHQLEAAATSGNVSELTRLMDADKESSPDHLIQKLLAAATWKSQLPVIEMLVARFPDIGLHEDTIRAAVYSGSIPLSRGTPLIVACMAQKPIDFLRFLLETGADPNQDPDTATYPLSIVAAFYTDTSSLDLLLDHGAKIQGSGALGAAAQFGRKT</sequence>
<dbReference type="InParanoid" id="A0A084R1J9"/>
<protein>
    <submittedName>
        <fullName evidence="1">Uncharacterized protein</fullName>
    </submittedName>
</protein>
<dbReference type="EMBL" id="KL659308">
    <property type="protein sequence ID" value="KFA70084.1"/>
    <property type="molecule type" value="Genomic_DNA"/>
</dbReference>
<name>A0A084R1J9_STAC4</name>
<organism evidence="1 2">
    <name type="scientific">Stachybotrys chlorohalonatus (strain IBT 40285)</name>
    <dbReference type="NCBI Taxonomy" id="1283841"/>
    <lineage>
        <taxon>Eukaryota</taxon>
        <taxon>Fungi</taxon>
        <taxon>Dikarya</taxon>
        <taxon>Ascomycota</taxon>
        <taxon>Pezizomycotina</taxon>
        <taxon>Sordariomycetes</taxon>
        <taxon>Hypocreomycetidae</taxon>
        <taxon>Hypocreales</taxon>
        <taxon>Stachybotryaceae</taxon>
        <taxon>Stachybotrys</taxon>
    </lineage>
</organism>
<dbReference type="InterPro" id="IPR002110">
    <property type="entry name" value="Ankyrin_rpt"/>
</dbReference>
<evidence type="ECO:0000313" key="1">
    <source>
        <dbReference type="EMBL" id="KFA70084.1"/>
    </source>
</evidence>
<dbReference type="HOGENOM" id="CLU_1653278_0_0_1"/>
<gene>
    <name evidence="1" type="ORF">S40285_03298</name>
</gene>
<proteinExistence type="predicted"/>
<dbReference type="SUPFAM" id="SSF48403">
    <property type="entry name" value="Ankyrin repeat"/>
    <property type="match status" value="1"/>
</dbReference>
<dbReference type="OrthoDB" id="426293at2759"/>
<dbReference type="Gene3D" id="1.25.40.20">
    <property type="entry name" value="Ankyrin repeat-containing domain"/>
    <property type="match status" value="1"/>
</dbReference>
<dbReference type="Proteomes" id="UP000028524">
    <property type="component" value="Unassembled WGS sequence"/>
</dbReference>
<accession>A0A084R1J9</accession>
<dbReference type="STRING" id="1283841.A0A084R1J9"/>
<evidence type="ECO:0000313" key="2">
    <source>
        <dbReference type="Proteomes" id="UP000028524"/>
    </source>
</evidence>
<reference evidence="1 2" key="1">
    <citation type="journal article" date="2014" name="BMC Genomics">
        <title>Comparative genome sequencing reveals chemotype-specific gene clusters in the toxigenic black mold Stachybotrys.</title>
        <authorList>
            <person name="Semeiks J."/>
            <person name="Borek D."/>
            <person name="Otwinowski Z."/>
            <person name="Grishin N.V."/>
        </authorList>
    </citation>
    <scope>NUCLEOTIDE SEQUENCE [LARGE SCALE GENOMIC DNA]</scope>
    <source>
        <strain evidence="1 2">IBT 40285</strain>
    </source>
</reference>